<reference evidence="2 3" key="1">
    <citation type="journal article" date="2016" name="Environ. Microbiol.">
        <title>Genomic resolution of a cold subsurface aquifer community provides metabolic insights for novel microbes adapted to high CO concentrations.</title>
        <authorList>
            <person name="Probst A.J."/>
            <person name="Castelle C.J."/>
            <person name="Singh A."/>
            <person name="Brown C.T."/>
            <person name="Anantharaman K."/>
            <person name="Sharon I."/>
            <person name="Hug L.A."/>
            <person name="Burstein D."/>
            <person name="Emerson J.B."/>
            <person name="Thomas B.C."/>
            <person name="Banfield J.F."/>
        </authorList>
    </citation>
    <scope>NUCLEOTIDE SEQUENCE [LARGE SCALE GENOMIC DNA]</scope>
    <source>
        <strain evidence="2">CG1_02_41_21</strain>
    </source>
</reference>
<evidence type="ECO:0000313" key="2">
    <source>
        <dbReference type="EMBL" id="OIO07406.1"/>
    </source>
</evidence>
<proteinExistence type="inferred from homology"/>
<comment type="similarity">
    <text evidence="1">Belongs to the phD/YefM antitoxin family.</text>
</comment>
<protein>
    <recommendedName>
        <fullName evidence="4">Antitoxin</fullName>
    </recommendedName>
</protein>
<accession>A0A1J4TA91</accession>
<evidence type="ECO:0008006" key="4">
    <source>
        <dbReference type="Google" id="ProtNLM"/>
    </source>
</evidence>
<organism evidence="2 3">
    <name type="scientific">Candidatus Falkowbacteria bacterium CG1_02_41_21</name>
    <dbReference type="NCBI Taxonomy" id="1805147"/>
    <lineage>
        <taxon>Bacteria</taxon>
        <taxon>Candidatus Falkowiibacteriota</taxon>
    </lineage>
</organism>
<evidence type="ECO:0000256" key="1">
    <source>
        <dbReference type="ARBA" id="ARBA00009981"/>
    </source>
</evidence>
<dbReference type="EMBL" id="MNUV01000040">
    <property type="protein sequence ID" value="OIO07406.1"/>
    <property type="molecule type" value="Genomic_DNA"/>
</dbReference>
<gene>
    <name evidence="2" type="ORF">AUJ35_02100</name>
</gene>
<dbReference type="Proteomes" id="UP000182860">
    <property type="component" value="Unassembled WGS sequence"/>
</dbReference>
<comment type="caution">
    <text evidence="2">The sequence shown here is derived from an EMBL/GenBank/DDBJ whole genome shotgun (WGS) entry which is preliminary data.</text>
</comment>
<evidence type="ECO:0000313" key="3">
    <source>
        <dbReference type="Proteomes" id="UP000182860"/>
    </source>
</evidence>
<sequence>MSNKLQKVMRLARKTGDRIVVFDNNEPDNSFVVMPLEEYEEILGLNEANGENPNLTEEKIADKIASSDQNKMWKDDHNFPKETIYSSGQILKNRYKGNNNWSIPKSVKEAAVDVEDEIQE</sequence>
<dbReference type="AlphaFoldDB" id="A0A1J4TA91"/>
<name>A0A1J4TA91_9BACT</name>
<dbReference type="SUPFAM" id="SSF143120">
    <property type="entry name" value="YefM-like"/>
    <property type="match status" value="1"/>
</dbReference>
<dbReference type="InterPro" id="IPR036165">
    <property type="entry name" value="YefM-like_sf"/>
</dbReference>